<evidence type="ECO:0000313" key="2">
    <source>
        <dbReference type="EMBL" id="EWS99984.1"/>
    </source>
</evidence>
<dbReference type="AlphaFoldDB" id="W9G206"/>
<feature type="compositionally biased region" description="Low complexity" evidence="1">
    <location>
        <begin position="19"/>
        <end position="40"/>
    </location>
</feature>
<dbReference type="Proteomes" id="UP000019489">
    <property type="component" value="Unassembled WGS sequence"/>
</dbReference>
<sequence length="100" mass="10461">MPSPRSATAWRGSTRHLARSPSTSPSRRAPRALACRPSRSGCRASAQSRGTSLVFVSGEPTPLSSSSSAPRRASTRSWPGLAQRPAVSRRSGAHPDPPSG</sequence>
<name>W9G206_9MICO</name>
<keyword evidence="3" id="KW-1185">Reference proteome</keyword>
<proteinExistence type="predicted"/>
<evidence type="ECO:0000256" key="1">
    <source>
        <dbReference type="SAM" id="MobiDB-lite"/>
    </source>
</evidence>
<accession>W9G206</accession>
<evidence type="ECO:0000313" key="3">
    <source>
        <dbReference type="Proteomes" id="UP000019489"/>
    </source>
</evidence>
<dbReference type="EMBL" id="AWSA01000061">
    <property type="protein sequence ID" value="EWS99984.1"/>
    <property type="molecule type" value="Genomic_DNA"/>
</dbReference>
<feature type="compositionally biased region" description="Low complexity" evidence="1">
    <location>
        <begin position="60"/>
        <end position="77"/>
    </location>
</feature>
<organism evidence="2 3">
    <name type="scientific">Intrasporangium oryzae NRRL B-24470</name>
    <dbReference type="NCBI Taxonomy" id="1386089"/>
    <lineage>
        <taxon>Bacteria</taxon>
        <taxon>Bacillati</taxon>
        <taxon>Actinomycetota</taxon>
        <taxon>Actinomycetes</taxon>
        <taxon>Micrococcales</taxon>
        <taxon>Intrasporangiaceae</taxon>
        <taxon>Intrasporangium</taxon>
    </lineage>
</organism>
<reference evidence="2 3" key="1">
    <citation type="submission" date="2013-08" db="EMBL/GenBank/DDBJ databases">
        <title>Intrasporangium oryzae NRRL B-24470.</title>
        <authorList>
            <person name="Liu H."/>
            <person name="Wang G."/>
        </authorList>
    </citation>
    <scope>NUCLEOTIDE SEQUENCE [LARGE SCALE GENOMIC DNA]</scope>
    <source>
        <strain evidence="2 3">NRRL B-24470</strain>
    </source>
</reference>
<protein>
    <submittedName>
        <fullName evidence="2">Uncharacterized protein</fullName>
    </submittedName>
</protein>
<comment type="caution">
    <text evidence="2">The sequence shown here is derived from an EMBL/GenBank/DDBJ whole genome shotgun (WGS) entry which is preliminary data.</text>
</comment>
<gene>
    <name evidence="2" type="ORF">N865_19535</name>
</gene>
<feature type="region of interest" description="Disordered" evidence="1">
    <location>
        <begin position="1"/>
        <end position="100"/>
    </location>
</feature>